<dbReference type="EMBL" id="CP000544">
    <property type="protein sequence ID" value="ABM62847.1"/>
    <property type="molecule type" value="Genomic_DNA"/>
</dbReference>
<reference evidence="12" key="1">
    <citation type="submission" date="2006-12" db="EMBL/GenBank/DDBJ databases">
        <title>Complete sequence of Halorhodospira halophila SL1.</title>
        <authorList>
            <consortium name="US DOE Joint Genome Institute"/>
            <person name="Copeland A."/>
            <person name="Lucas S."/>
            <person name="Lapidus A."/>
            <person name="Barry K."/>
            <person name="Detter J.C."/>
            <person name="Glavina del Rio T."/>
            <person name="Hammon N."/>
            <person name="Israni S."/>
            <person name="Dalin E."/>
            <person name="Tice H."/>
            <person name="Pitluck S."/>
            <person name="Saunders E."/>
            <person name="Brettin T."/>
            <person name="Bruce D."/>
            <person name="Han C."/>
            <person name="Tapia R."/>
            <person name="Schmutz J."/>
            <person name="Larimer F."/>
            <person name="Land M."/>
            <person name="Hauser L."/>
            <person name="Kyrpides N."/>
            <person name="Mikhailova N."/>
            <person name="Hoff W."/>
            <person name="Richardson P."/>
        </authorList>
    </citation>
    <scope>NUCLEOTIDE SEQUENCE [LARGE SCALE GENOMIC DNA]</scope>
    <source>
        <strain evidence="12">DSM 244 / SL1</strain>
    </source>
</reference>
<keyword evidence="12" id="KW-1185">Reference proteome</keyword>
<dbReference type="CDD" id="cd16417">
    <property type="entry name" value="HAD_PGPase"/>
    <property type="match status" value="1"/>
</dbReference>
<evidence type="ECO:0000256" key="5">
    <source>
        <dbReference type="ARBA" id="ARBA00013078"/>
    </source>
</evidence>
<dbReference type="SFLD" id="SFLDS00003">
    <property type="entry name" value="Haloacid_Dehalogenase"/>
    <property type="match status" value="1"/>
</dbReference>
<dbReference type="UniPathway" id="UPA00865">
    <property type="reaction ID" value="UER00834"/>
</dbReference>
<evidence type="ECO:0000313" key="11">
    <source>
        <dbReference type="EMBL" id="ABM62847.1"/>
    </source>
</evidence>
<dbReference type="InterPro" id="IPR037512">
    <property type="entry name" value="PGPase_prok"/>
</dbReference>
<gene>
    <name evidence="10" type="primary">gph</name>
    <name evidence="11" type="ordered locus">Hhal_2083</name>
</gene>
<evidence type="ECO:0000256" key="10">
    <source>
        <dbReference type="HAMAP-Rule" id="MF_00495"/>
    </source>
</evidence>
<dbReference type="NCBIfam" id="TIGR01662">
    <property type="entry name" value="HAD-SF-IIIA"/>
    <property type="match status" value="1"/>
</dbReference>
<dbReference type="SFLD" id="SFLDG01135">
    <property type="entry name" value="C1.5.6:_HAD__Beta-PGM__Phospha"/>
    <property type="match status" value="1"/>
</dbReference>
<feature type="binding site" evidence="10">
    <location>
        <position position="175"/>
    </location>
    <ligand>
        <name>Mg(2+)</name>
        <dbReference type="ChEBI" id="CHEBI:18420"/>
    </ligand>
</feature>
<dbReference type="KEGG" id="hha:Hhal_2083"/>
<comment type="catalytic activity">
    <reaction evidence="1 10">
        <text>2-phosphoglycolate + H2O = glycolate + phosphate</text>
        <dbReference type="Rhea" id="RHEA:14369"/>
        <dbReference type="ChEBI" id="CHEBI:15377"/>
        <dbReference type="ChEBI" id="CHEBI:29805"/>
        <dbReference type="ChEBI" id="CHEBI:43474"/>
        <dbReference type="ChEBI" id="CHEBI:58033"/>
        <dbReference type="EC" id="3.1.3.18"/>
    </reaction>
</comment>
<proteinExistence type="inferred from homology"/>
<dbReference type="SFLD" id="SFLDG01129">
    <property type="entry name" value="C1.5:_HAD__Beta-PGM__Phosphata"/>
    <property type="match status" value="1"/>
</dbReference>
<name>A1WYT5_HALHL</name>
<dbReference type="InterPro" id="IPR023214">
    <property type="entry name" value="HAD_sf"/>
</dbReference>
<dbReference type="InterPro" id="IPR036412">
    <property type="entry name" value="HAD-like_sf"/>
</dbReference>
<dbReference type="PANTHER" id="PTHR43434:SF1">
    <property type="entry name" value="PHOSPHOGLYCOLATE PHOSPHATASE"/>
    <property type="match status" value="1"/>
</dbReference>
<keyword evidence="9 10" id="KW-0119">Carbohydrate metabolism</keyword>
<dbReference type="RefSeq" id="WP_011814869.1">
    <property type="nucleotide sequence ID" value="NC_008789.1"/>
</dbReference>
<evidence type="ECO:0000256" key="9">
    <source>
        <dbReference type="ARBA" id="ARBA00023277"/>
    </source>
</evidence>
<dbReference type="HAMAP" id="MF_00495">
    <property type="entry name" value="GPH_hydrolase_bact"/>
    <property type="match status" value="1"/>
</dbReference>
<evidence type="ECO:0000256" key="7">
    <source>
        <dbReference type="ARBA" id="ARBA00022801"/>
    </source>
</evidence>
<dbReference type="EC" id="3.1.3.18" evidence="5 10"/>
<dbReference type="PRINTS" id="PR00413">
    <property type="entry name" value="HADHALOGNASE"/>
</dbReference>
<comment type="similarity">
    <text evidence="4 10">Belongs to the HAD-like hydrolase superfamily. CbbY/CbbZ/Gph/YieH family.</text>
</comment>
<dbReference type="PANTHER" id="PTHR43434">
    <property type="entry name" value="PHOSPHOGLYCOLATE PHOSPHATASE"/>
    <property type="match status" value="1"/>
</dbReference>
<dbReference type="GO" id="GO:0005975">
    <property type="term" value="P:carbohydrate metabolic process"/>
    <property type="evidence" value="ECO:0007669"/>
    <property type="project" value="InterPro"/>
</dbReference>
<evidence type="ECO:0000256" key="2">
    <source>
        <dbReference type="ARBA" id="ARBA00001946"/>
    </source>
</evidence>
<feature type="binding site" evidence="10">
    <location>
        <position position="14"/>
    </location>
    <ligand>
        <name>Mg(2+)</name>
        <dbReference type="ChEBI" id="CHEBI:18420"/>
    </ligand>
</feature>
<dbReference type="FunFam" id="3.40.50.1000:FF:000022">
    <property type="entry name" value="Phosphoglycolate phosphatase"/>
    <property type="match status" value="1"/>
</dbReference>
<reference evidence="11 12" key="2">
    <citation type="journal article" date="2013" name="Stand. Genomic Sci.">
        <title>Complete genome sequence of Halorhodospira halophila SL1.</title>
        <authorList>
            <person name="Challacombe J.F."/>
            <person name="Majid S."/>
            <person name="Deole R."/>
            <person name="Brettin T.S."/>
            <person name="Bruce D."/>
            <person name="Delano S.F."/>
            <person name="Detter J.C."/>
            <person name="Gleasner C.D."/>
            <person name="Han C.S."/>
            <person name="Misra M."/>
            <person name="Reitenga K.G."/>
            <person name="Mikhailova N."/>
            <person name="Woyke T."/>
            <person name="Pitluck S."/>
            <person name="Nolan M."/>
            <person name="Land M.L."/>
            <person name="Saunders E."/>
            <person name="Tapia R."/>
            <person name="Lapidus A."/>
            <person name="Ivanova N."/>
            <person name="Hoff W.D."/>
        </authorList>
    </citation>
    <scope>NUCLEOTIDE SEQUENCE [LARGE SCALE GENOMIC DNA]</scope>
    <source>
        <strain evidence="12">DSM 244 / SL1</strain>
    </source>
</reference>
<dbReference type="eggNOG" id="COG0546">
    <property type="taxonomic scope" value="Bacteria"/>
</dbReference>
<sequence>MDLSLTRAILFDLDGTLVDSAPDLTVAINQVLAERDHAPVTEEQVRGWVGNGARRLVARALTGADDGNPPEEELDAALERFFECYGEAVYVHSRPYPEAVETLQALAQAGMRLAVVTNKPRRFAEPILQGMGVTDAIDVVVGGECTEARKPDPEPLRLAMERLGAASRTVLMVGDSRTDVEAARNAGIPVVCVPYGYRRGVALEDLGADAIVDDLSGVVALLREAA</sequence>
<feature type="binding site" evidence="10">
    <location>
        <position position="12"/>
    </location>
    <ligand>
        <name>Mg(2+)</name>
        <dbReference type="ChEBI" id="CHEBI:18420"/>
    </ligand>
</feature>
<dbReference type="AlphaFoldDB" id="A1WYT5"/>
<protein>
    <recommendedName>
        <fullName evidence="5 10">Phosphoglycolate phosphatase</fullName>
        <shortName evidence="10">PGP</shortName>
        <shortName evidence="10">PGPase</shortName>
        <ecNumber evidence="5 10">3.1.3.18</ecNumber>
    </recommendedName>
</protein>
<evidence type="ECO:0000313" key="12">
    <source>
        <dbReference type="Proteomes" id="UP000000647"/>
    </source>
</evidence>
<dbReference type="InterPro" id="IPR023198">
    <property type="entry name" value="PGP-like_dom2"/>
</dbReference>
<dbReference type="GO" id="GO:0005829">
    <property type="term" value="C:cytosol"/>
    <property type="evidence" value="ECO:0007669"/>
    <property type="project" value="TreeGrafter"/>
</dbReference>
<feature type="active site" description="Nucleophile" evidence="10">
    <location>
        <position position="12"/>
    </location>
</feature>
<dbReference type="Proteomes" id="UP000000647">
    <property type="component" value="Chromosome"/>
</dbReference>
<dbReference type="STRING" id="349124.Hhal_2083"/>
<dbReference type="GO" id="GO:0046872">
    <property type="term" value="F:metal ion binding"/>
    <property type="evidence" value="ECO:0007669"/>
    <property type="project" value="UniProtKB-KW"/>
</dbReference>
<dbReference type="HOGENOM" id="CLU_045011_19_1_6"/>
<keyword evidence="6 10" id="KW-0479">Metal-binding</keyword>
<keyword evidence="7 10" id="KW-0378">Hydrolase</keyword>
<comment type="function">
    <text evidence="10">Specifically catalyzes the dephosphorylation of 2-phosphoglycolate. Is involved in the dissimilation of the intracellular 2-phosphoglycolate formed during the DNA repair of 3'-phosphoglycolate ends, a major class of DNA lesions induced by oxidative stress.</text>
</comment>
<dbReference type="GO" id="GO:0046295">
    <property type="term" value="P:glycolate biosynthetic process"/>
    <property type="evidence" value="ECO:0007669"/>
    <property type="project" value="UniProtKB-UniRule"/>
</dbReference>
<dbReference type="InterPro" id="IPR006549">
    <property type="entry name" value="HAD-SF_hydro_IIIA"/>
</dbReference>
<dbReference type="GO" id="GO:0006281">
    <property type="term" value="P:DNA repair"/>
    <property type="evidence" value="ECO:0007669"/>
    <property type="project" value="TreeGrafter"/>
</dbReference>
<evidence type="ECO:0000256" key="3">
    <source>
        <dbReference type="ARBA" id="ARBA00004818"/>
    </source>
</evidence>
<dbReference type="Gene3D" id="1.10.150.240">
    <property type="entry name" value="Putative phosphatase, domain 2"/>
    <property type="match status" value="1"/>
</dbReference>
<comment type="pathway">
    <text evidence="3 10">Organic acid metabolism; glycolate biosynthesis; glycolate from 2-phosphoglycolate: step 1/1.</text>
</comment>
<dbReference type="NCBIfam" id="TIGR01449">
    <property type="entry name" value="PGP_bact"/>
    <property type="match status" value="1"/>
</dbReference>
<keyword evidence="8 10" id="KW-0460">Magnesium</keyword>
<dbReference type="NCBIfam" id="TIGR01549">
    <property type="entry name" value="HAD-SF-IA-v1"/>
    <property type="match status" value="1"/>
</dbReference>
<dbReference type="InterPro" id="IPR050155">
    <property type="entry name" value="HAD-like_hydrolase_sf"/>
</dbReference>
<dbReference type="GO" id="GO:0008967">
    <property type="term" value="F:phosphoglycolate phosphatase activity"/>
    <property type="evidence" value="ECO:0007669"/>
    <property type="project" value="UniProtKB-UniRule"/>
</dbReference>
<organism evidence="11 12">
    <name type="scientific">Halorhodospira halophila (strain DSM 244 / SL1)</name>
    <name type="common">Ectothiorhodospira halophila (strain DSM 244 / SL1)</name>
    <dbReference type="NCBI Taxonomy" id="349124"/>
    <lineage>
        <taxon>Bacteria</taxon>
        <taxon>Pseudomonadati</taxon>
        <taxon>Pseudomonadota</taxon>
        <taxon>Gammaproteobacteria</taxon>
        <taxon>Chromatiales</taxon>
        <taxon>Ectothiorhodospiraceae</taxon>
        <taxon>Halorhodospira</taxon>
    </lineage>
</organism>
<dbReference type="Gene3D" id="3.40.50.1000">
    <property type="entry name" value="HAD superfamily/HAD-like"/>
    <property type="match status" value="1"/>
</dbReference>
<comment type="cofactor">
    <cofactor evidence="2 10">
        <name>Mg(2+)</name>
        <dbReference type="ChEBI" id="CHEBI:18420"/>
    </cofactor>
</comment>
<accession>A1WYT5</accession>
<evidence type="ECO:0000256" key="8">
    <source>
        <dbReference type="ARBA" id="ARBA00022842"/>
    </source>
</evidence>
<dbReference type="NCBIfam" id="NF009695">
    <property type="entry name" value="PRK13222.1-2"/>
    <property type="match status" value="1"/>
</dbReference>
<evidence type="ECO:0000256" key="4">
    <source>
        <dbReference type="ARBA" id="ARBA00006171"/>
    </source>
</evidence>
<evidence type="ECO:0000256" key="1">
    <source>
        <dbReference type="ARBA" id="ARBA00000830"/>
    </source>
</evidence>
<dbReference type="SUPFAM" id="SSF56784">
    <property type="entry name" value="HAD-like"/>
    <property type="match status" value="1"/>
</dbReference>
<evidence type="ECO:0000256" key="6">
    <source>
        <dbReference type="ARBA" id="ARBA00022723"/>
    </source>
</evidence>
<dbReference type="Pfam" id="PF13419">
    <property type="entry name" value="HAD_2"/>
    <property type="match status" value="1"/>
</dbReference>
<dbReference type="InterPro" id="IPR041492">
    <property type="entry name" value="HAD_2"/>
</dbReference>
<dbReference type="InterPro" id="IPR006439">
    <property type="entry name" value="HAD-SF_hydro_IA"/>
</dbReference>
<dbReference type="NCBIfam" id="TIGR01509">
    <property type="entry name" value="HAD-SF-IA-v3"/>
    <property type="match status" value="1"/>
</dbReference>